<comment type="caution">
    <text evidence="2">The sequence shown here is derived from an EMBL/GenBank/DDBJ whole genome shotgun (WGS) entry which is preliminary data.</text>
</comment>
<dbReference type="AlphaFoldDB" id="A0A9D1F8B8"/>
<feature type="transmembrane region" description="Helical" evidence="1">
    <location>
        <begin position="12"/>
        <end position="35"/>
    </location>
</feature>
<keyword evidence="1" id="KW-0472">Membrane</keyword>
<evidence type="ECO:0000256" key="1">
    <source>
        <dbReference type="SAM" id="Phobius"/>
    </source>
</evidence>
<evidence type="ECO:0000313" key="3">
    <source>
        <dbReference type="Proteomes" id="UP000886741"/>
    </source>
</evidence>
<proteinExistence type="predicted"/>
<dbReference type="EMBL" id="DVJJ01000038">
    <property type="protein sequence ID" value="HIS64129.1"/>
    <property type="molecule type" value="Genomic_DNA"/>
</dbReference>
<keyword evidence="1" id="KW-0812">Transmembrane</keyword>
<feature type="transmembrane region" description="Helical" evidence="1">
    <location>
        <begin position="47"/>
        <end position="72"/>
    </location>
</feature>
<feature type="transmembrane region" description="Helical" evidence="1">
    <location>
        <begin position="102"/>
        <end position="125"/>
    </location>
</feature>
<keyword evidence="1" id="KW-1133">Transmembrane helix</keyword>
<gene>
    <name evidence="2" type="ORF">IAA83_02000</name>
</gene>
<feature type="transmembrane region" description="Helical" evidence="1">
    <location>
        <begin position="148"/>
        <end position="173"/>
    </location>
</feature>
<accession>A0A9D1F8B8</accession>
<protein>
    <submittedName>
        <fullName evidence="2">Uncharacterized protein</fullName>
    </submittedName>
</protein>
<name>A0A9D1F8B8_9FIRM</name>
<organism evidence="2 3">
    <name type="scientific">Candidatus Avoscillospira avistercoris</name>
    <dbReference type="NCBI Taxonomy" id="2840707"/>
    <lineage>
        <taxon>Bacteria</taxon>
        <taxon>Bacillati</taxon>
        <taxon>Bacillota</taxon>
        <taxon>Clostridia</taxon>
        <taxon>Eubacteriales</taxon>
        <taxon>Oscillospiraceae</taxon>
        <taxon>Oscillospiraceae incertae sedis</taxon>
        <taxon>Candidatus Avoscillospira</taxon>
    </lineage>
</organism>
<reference evidence="2" key="2">
    <citation type="journal article" date="2021" name="PeerJ">
        <title>Extensive microbial diversity within the chicken gut microbiome revealed by metagenomics and culture.</title>
        <authorList>
            <person name="Gilroy R."/>
            <person name="Ravi A."/>
            <person name="Getino M."/>
            <person name="Pursley I."/>
            <person name="Horton D.L."/>
            <person name="Alikhan N.F."/>
            <person name="Baker D."/>
            <person name="Gharbi K."/>
            <person name="Hall N."/>
            <person name="Watson M."/>
            <person name="Adriaenssens E.M."/>
            <person name="Foster-Nyarko E."/>
            <person name="Jarju S."/>
            <person name="Secka A."/>
            <person name="Antonio M."/>
            <person name="Oren A."/>
            <person name="Chaudhuri R.R."/>
            <person name="La Ragione R."/>
            <person name="Hildebrand F."/>
            <person name="Pallen M.J."/>
        </authorList>
    </citation>
    <scope>NUCLEOTIDE SEQUENCE</scope>
    <source>
        <strain evidence="2">ChiBcec16-1751</strain>
    </source>
</reference>
<feature type="transmembrane region" description="Helical" evidence="1">
    <location>
        <begin position="217"/>
        <end position="235"/>
    </location>
</feature>
<dbReference type="Proteomes" id="UP000886741">
    <property type="component" value="Unassembled WGS sequence"/>
</dbReference>
<sequence length="247" mass="27106">MTGKLLKYDLKSMLRNFIPLWAALVAVSIINYFTLHSLDQAKGVAQLPAMVAMLVYGSLVVAVMVVTAVLVIQRFYQGLLKDEGYLMFTLPVQPWQLLTSKLAAAVIVCLGSCIVGGISVMVIAFDSETYLTMFDAIGLAFRLYPGPIVAGCLAAIASGLCSITQIYVSLALGHLANKHRIGWAVGIYIAIHMVFSWLELAVSITIPVPLFQDATQYFLLLAGYYFLRAVLFFVVTERILSKKLNLE</sequence>
<evidence type="ECO:0000313" key="2">
    <source>
        <dbReference type="EMBL" id="HIS64129.1"/>
    </source>
</evidence>
<feature type="transmembrane region" description="Helical" evidence="1">
    <location>
        <begin position="185"/>
        <end position="211"/>
    </location>
</feature>
<reference evidence="2" key="1">
    <citation type="submission" date="2020-10" db="EMBL/GenBank/DDBJ databases">
        <authorList>
            <person name="Gilroy R."/>
        </authorList>
    </citation>
    <scope>NUCLEOTIDE SEQUENCE</scope>
    <source>
        <strain evidence="2">ChiBcec16-1751</strain>
    </source>
</reference>